<evidence type="ECO:0000313" key="2">
    <source>
        <dbReference type="Proteomes" id="UP000824120"/>
    </source>
</evidence>
<keyword evidence="2" id="KW-1185">Reference proteome</keyword>
<sequence length="242" mass="28148">GKQVIHYSNDLILEPTTVTFQFTDFEITPILEEISQISDLPLTGRAPLTPRTTSGIDYLQSLGLRIGRCLFGRQDSYDRFQQEFFISRVDWERLRAIVFIWASEHFYQRRAENGTEATSPNKIRSHVIRLNMWDAPNNEVGWRIFLTHLTGNHIQWRLPWVHGRALLRTNQAYFIELIGLEGFQPYAPLRVLRQFGITQGVPLWSNMTLIEVNYEGRVPIKRIAALVQEWCGILDSDMEVES</sequence>
<dbReference type="OrthoDB" id="994452at2759"/>
<accession>A0A9J5WAF1</accession>
<proteinExistence type="predicted"/>
<name>A0A9J5WAF1_SOLCO</name>
<protein>
    <submittedName>
        <fullName evidence="1">Uncharacterized protein</fullName>
    </submittedName>
</protein>
<evidence type="ECO:0000313" key="1">
    <source>
        <dbReference type="EMBL" id="KAG5572252.1"/>
    </source>
</evidence>
<organism evidence="1 2">
    <name type="scientific">Solanum commersonii</name>
    <name type="common">Commerson's wild potato</name>
    <name type="synonym">Commerson's nightshade</name>
    <dbReference type="NCBI Taxonomy" id="4109"/>
    <lineage>
        <taxon>Eukaryota</taxon>
        <taxon>Viridiplantae</taxon>
        <taxon>Streptophyta</taxon>
        <taxon>Embryophyta</taxon>
        <taxon>Tracheophyta</taxon>
        <taxon>Spermatophyta</taxon>
        <taxon>Magnoliopsida</taxon>
        <taxon>eudicotyledons</taxon>
        <taxon>Gunneridae</taxon>
        <taxon>Pentapetalae</taxon>
        <taxon>asterids</taxon>
        <taxon>lamiids</taxon>
        <taxon>Solanales</taxon>
        <taxon>Solanaceae</taxon>
        <taxon>Solanoideae</taxon>
        <taxon>Solaneae</taxon>
        <taxon>Solanum</taxon>
    </lineage>
</organism>
<comment type="caution">
    <text evidence="1">The sequence shown here is derived from an EMBL/GenBank/DDBJ whole genome shotgun (WGS) entry which is preliminary data.</text>
</comment>
<dbReference type="PANTHER" id="PTHR48200:SF1">
    <property type="entry name" value="AMINOTRANSFERASE-LIKE PLANT MOBILE DOMAIN-CONTAINING PROTEIN"/>
    <property type="match status" value="1"/>
</dbReference>
<dbReference type="AlphaFoldDB" id="A0A9J5WAF1"/>
<dbReference type="PANTHER" id="PTHR48200">
    <property type="entry name" value="PROTEIN, PUTATIVE-RELATED"/>
    <property type="match status" value="1"/>
</dbReference>
<gene>
    <name evidence="1" type="ORF">H5410_062018</name>
</gene>
<dbReference type="Proteomes" id="UP000824120">
    <property type="component" value="Chromosome 12"/>
</dbReference>
<dbReference type="EMBL" id="JACXVP010000012">
    <property type="protein sequence ID" value="KAG5572252.1"/>
    <property type="molecule type" value="Genomic_DNA"/>
</dbReference>
<reference evidence="1 2" key="1">
    <citation type="submission" date="2020-09" db="EMBL/GenBank/DDBJ databases">
        <title>De no assembly of potato wild relative species, Solanum commersonii.</title>
        <authorList>
            <person name="Cho K."/>
        </authorList>
    </citation>
    <scope>NUCLEOTIDE SEQUENCE [LARGE SCALE GENOMIC DNA]</scope>
    <source>
        <strain evidence="1">LZ3.2</strain>
        <tissue evidence="1">Leaf</tissue>
    </source>
</reference>
<feature type="non-terminal residue" evidence="1">
    <location>
        <position position="1"/>
    </location>
</feature>